<sequence>MTDDPYTVVWSEHTAHLHVVAREEAGWYAEVARALIRPRDMLAVDIGCGGAGMTKAMAAVLGATGRAVGVDGDTTILEAARATVPDAQFLHADLDGDLADLRAELGAPADLVWASASVHHAGDQQAAVDALATLLGPGGRLALAEGGLPPRHLPWDLGVGEPGLEIRLDAAQDRWFARMRATLPGSRPMPYGWTEALRRAGLTDVTTRTTLVERVVPLSKADVERLLDRLAHRVDRLRPADLLAPDDLVAWDRLLDPADEAWLGKRTDLSWLDARSVHIGTRA</sequence>
<dbReference type="InterPro" id="IPR013217">
    <property type="entry name" value="Methyltransf_12"/>
</dbReference>
<dbReference type="PANTHER" id="PTHR43861">
    <property type="entry name" value="TRANS-ACONITATE 2-METHYLTRANSFERASE-RELATED"/>
    <property type="match status" value="1"/>
</dbReference>
<evidence type="ECO:0000259" key="1">
    <source>
        <dbReference type="Pfam" id="PF08242"/>
    </source>
</evidence>
<feature type="domain" description="Methyltransferase type 12" evidence="1">
    <location>
        <begin position="44"/>
        <end position="141"/>
    </location>
</feature>
<dbReference type="SUPFAM" id="SSF53335">
    <property type="entry name" value="S-adenosyl-L-methionine-dependent methyltransferases"/>
    <property type="match status" value="1"/>
</dbReference>
<dbReference type="EMBL" id="BSDI01000009">
    <property type="protein sequence ID" value="GLH97270.1"/>
    <property type="molecule type" value="Genomic_DNA"/>
</dbReference>
<name>A0ABQ5QRL7_9ACTN</name>
<keyword evidence="3" id="KW-1185">Reference proteome</keyword>
<gene>
    <name evidence="2" type="ORF">Pa4123_25450</name>
</gene>
<dbReference type="Pfam" id="PF08242">
    <property type="entry name" value="Methyltransf_12"/>
    <property type="match status" value="1"/>
</dbReference>
<dbReference type="PANTHER" id="PTHR43861:SF1">
    <property type="entry name" value="TRANS-ACONITATE 2-METHYLTRANSFERASE"/>
    <property type="match status" value="1"/>
</dbReference>
<organism evidence="2 3">
    <name type="scientific">Phytohabitans aurantiacus</name>
    <dbReference type="NCBI Taxonomy" id="3016789"/>
    <lineage>
        <taxon>Bacteria</taxon>
        <taxon>Bacillati</taxon>
        <taxon>Actinomycetota</taxon>
        <taxon>Actinomycetes</taxon>
        <taxon>Micromonosporales</taxon>
        <taxon>Micromonosporaceae</taxon>
    </lineage>
</organism>
<evidence type="ECO:0000313" key="3">
    <source>
        <dbReference type="Proteomes" id="UP001144280"/>
    </source>
</evidence>
<accession>A0ABQ5QRL7</accession>
<dbReference type="RefSeq" id="WP_281894963.1">
    <property type="nucleotide sequence ID" value="NZ_BSDI01000009.1"/>
</dbReference>
<dbReference type="CDD" id="cd02440">
    <property type="entry name" value="AdoMet_MTases"/>
    <property type="match status" value="1"/>
</dbReference>
<reference evidence="2" key="1">
    <citation type="submission" date="2022-12" db="EMBL/GenBank/DDBJ databases">
        <title>New Phytohabitans aurantiacus sp. RD004123 nov., an actinomycete isolated from soil.</title>
        <authorList>
            <person name="Triningsih D.W."/>
            <person name="Harunari E."/>
            <person name="Igarashi Y."/>
        </authorList>
    </citation>
    <scope>NUCLEOTIDE SEQUENCE</scope>
    <source>
        <strain evidence="2">RD004123</strain>
    </source>
</reference>
<protein>
    <recommendedName>
        <fullName evidence="1">Methyltransferase type 12 domain-containing protein</fullName>
    </recommendedName>
</protein>
<evidence type="ECO:0000313" key="2">
    <source>
        <dbReference type="EMBL" id="GLH97270.1"/>
    </source>
</evidence>
<dbReference type="Gene3D" id="3.40.50.150">
    <property type="entry name" value="Vaccinia Virus protein VP39"/>
    <property type="match status" value="1"/>
</dbReference>
<comment type="caution">
    <text evidence="2">The sequence shown here is derived from an EMBL/GenBank/DDBJ whole genome shotgun (WGS) entry which is preliminary data.</text>
</comment>
<dbReference type="InterPro" id="IPR029063">
    <property type="entry name" value="SAM-dependent_MTases_sf"/>
</dbReference>
<dbReference type="Proteomes" id="UP001144280">
    <property type="component" value="Unassembled WGS sequence"/>
</dbReference>
<proteinExistence type="predicted"/>